<gene>
    <name evidence="1" type="ORF">CFR71_05040</name>
</gene>
<sequence length="150" mass="16968">MRQPPPRDSADDSADPTPRLQAAEIMTRLYERLLARLGNRGIPDPGQPPDAQAMAHIRAAARRFTIHAEQCLIALMSEDHDQLVMQSADVLSELMRTWVVCGVEPEDIWIELDRRTRMGNLLLALNTAERASVAPALRRRPWKIRTTKLP</sequence>
<name>A0A318QFV0_9PROT</name>
<protein>
    <submittedName>
        <fullName evidence="1">Uncharacterized protein</fullName>
    </submittedName>
</protein>
<evidence type="ECO:0000313" key="1">
    <source>
        <dbReference type="EMBL" id="PYD76218.1"/>
    </source>
</evidence>
<comment type="caution">
    <text evidence="1">The sequence shown here is derived from an EMBL/GenBank/DDBJ whole genome shotgun (WGS) entry which is preliminary data.</text>
</comment>
<dbReference type="EMBL" id="NOXG01000003">
    <property type="protein sequence ID" value="PYD76218.1"/>
    <property type="molecule type" value="Genomic_DNA"/>
</dbReference>
<dbReference type="Proteomes" id="UP000247609">
    <property type="component" value="Unassembled WGS sequence"/>
</dbReference>
<organism evidence="1 2">
    <name type="scientific">Novacetimonas pomaceti</name>
    <dbReference type="NCBI Taxonomy" id="2021998"/>
    <lineage>
        <taxon>Bacteria</taxon>
        <taxon>Pseudomonadati</taxon>
        <taxon>Pseudomonadota</taxon>
        <taxon>Alphaproteobacteria</taxon>
        <taxon>Acetobacterales</taxon>
        <taxon>Acetobacteraceae</taxon>
        <taxon>Novacetimonas</taxon>
    </lineage>
</organism>
<reference evidence="1 2" key="1">
    <citation type="submission" date="2017-07" db="EMBL/GenBank/DDBJ databases">
        <title>A draft genome sequence of Komagataeibacter sp. T5K1.</title>
        <authorList>
            <person name="Skraban J."/>
            <person name="Cleenwerck I."/>
            <person name="Vandamme P."/>
            <person name="Trcek J."/>
        </authorList>
    </citation>
    <scope>NUCLEOTIDE SEQUENCE [LARGE SCALE GENOMIC DNA]</scope>
    <source>
        <strain evidence="1 2">T5K1</strain>
    </source>
</reference>
<accession>A0A318QFV0</accession>
<evidence type="ECO:0000313" key="2">
    <source>
        <dbReference type="Proteomes" id="UP000247609"/>
    </source>
</evidence>
<dbReference type="AlphaFoldDB" id="A0A318QFV0"/>
<proteinExistence type="predicted"/>